<dbReference type="AlphaFoldDB" id="A0A9W4SH51"/>
<sequence length="86" mass="10018">MYVEIKLTTLQQQTRNERTKMKHFQPTIEIIRHDNSFTENTLQEDETREIIIVNLSIPFSNNVSPIMRYIGSSQITEHNSKDGGNP</sequence>
<evidence type="ECO:0000313" key="1">
    <source>
        <dbReference type="EMBL" id="CAI2168146.1"/>
    </source>
</evidence>
<protein>
    <submittedName>
        <fullName evidence="1">16614_t:CDS:1</fullName>
    </submittedName>
</protein>
<comment type="caution">
    <text evidence="1">The sequence shown here is derived from an EMBL/GenBank/DDBJ whole genome shotgun (WGS) entry which is preliminary data.</text>
</comment>
<name>A0A9W4SH51_9GLOM</name>
<keyword evidence="2" id="KW-1185">Reference proteome</keyword>
<dbReference type="EMBL" id="CAMKVN010000457">
    <property type="protein sequence ID" value="CAI2168146.1"/>
    <property type="molecule type" value="Genomic_DNA"/>
</dbReference>
<dbReference type="Proteomes" id="UP001153678">
    <property type="component" value="Unassembled WGS sequence"/>
</dbReference>
<reference evidence="1" key="1">
    <citation type="submission" date="2022-08" db="EMBL/GenBank/DDBJ databases">
        <authorList>
            <person name="Kallberg Y."/>
            <person name="Tangrot J."/>
            <person name="Rosling A."/>
        </authorList>
    </citation>
    <scope>NUCLEOTIDE SEQUENCE</scope>
    <source>
        <strain evidence="1">Wild A</strain>
    </source>
</reference>
<proteinExistence type="predicted"/>
<accession>A0A9W4SH51</accession>
<evidence type="ECO:0000313" key="2">
    <source>
        <dbReference type="Proteomes" id="UP001153678"/>
    </source>
</evidence>
<gene>
    <name evidence="1" type="ORF">FWILDA_LOCUS3437</name>
</gene>
<organism evidence="1 2">
    <name type="scientific">Funneliformis geosporum</name>
    <dbReference type="NCBI Taxonomy" id="1117311"/>
    <lineage>
        <taxon>Eukaryota</taxon>
        <taxon>Fungi</taxon>
        <taxon>Fungi incertae sedis</taxon>
        <taxon>Mucoromycota</taxon>
        <taxon>Glomeromycotina</taxon>
        <taxon>Glomeromycetes</taxon>
        <taxon>Glomerales</taxon>
        <taxon>Glomeraceae</taxon>
        <taxon>Funneliformis</taxon>
    </lineage>
</organism>